<accession>U4KT72</accession>
<dbReference type="Gene3D" id="1.10.8.260">
    <property type="entry name" value="HI0933 insert domain-like"/>
    <property type="match status" value="1"/>
</dbReference>
<feature type="domain" description="RsdA/BaiN/AoA(So)-like insert" evidence="5">
    <location>
        <begin position="201"/>
        <end position="346"/>
    </location>
</feature>
<dbReference type="InterPro" id="IPR055178">
    <property type="entry name" value="RsdA/BaiN/AoA(So)-like_dom"/>
</dbReference>
<dbReference type="PANTHER" id="PTHR42887">
    <property type="entry name" value="OS12G0638800 PROTEIN"/>
    <property type="match status" value="1"/>
</dbReference>
<feature type="domain" description="RsdA/BaiN/AoA(So)-like Rossmann fold-like" evidence="4">
    <location>
        <begin position="4"/>
        <end position="398"/>
    </location>
</feature>
<dbReference type="NCBIfam" id="TIGR00275">
    <property type="entry name" value="aminoacetone oxidase family FAD-binding enzyme"/>
    <property type="match status" value="1"/>
</dbReference>
<evidence type="ECO:0000313" key="7">
    <source>
        <dbReference type="Proteomes" id="UP000032737"/>
    </source>
</evidence>
<protein>
    <submittedName>
        <fullName evidence="6">Uncharacterized protein</fullName>
    </submittedName>
</protein>
<dbReference type="Gene3D" id="3.50.50.60">
    <property type="entry name" value="FAD/NAD(P)-binding domain"/>
    <property type="match status" value="1"/>
</dbReference>
<evidence type="ECO:0000256" key="2">
    <source>
        <dbReference type="ARBA" id="ARBA00022630"/>
    </source>
</evidence>
<keyword evidence="2" id="KW-0285">Flavoprotein</keyword>
<dbReference type="Pfam" id="PF03486">
    <property type="entry name" value="HI0933_like"/>
    <property type="match status" value="1"/>
</dbReference>
<gene>
    <name evidence="6" type="ORF">BN85311630</name>
</gene>
<dbReference type="AlphaFoldDB" id="U4KT72"/>
<evidence type="ECO:0000256" key="3">
    <source>
        <dbReference type="ARBA" id="ARBA00022827"/>
    </source>
</evidence>
<dbReference type="PRINTS" id="PR00368">
    <property type="entry name" value="FADPNR"/>
</dbReference>
<dbReference type="InterPro" id="IPR057661">
    <property type="entry name" value="RsdA/BaiN/AoA(So)_Rossmann"/>
</dbReference>
<dbReference type="InterPro" id="IPR036188">
    <property type="entry name" value="FAD/NAD-bd_sf"/>
</dbReference>
<dbReference type="HOGENOM" id="CLU_025174_3_1_14"/>
<keyword evidence="3" id="KW-0274">FAD</keyword>
<evidence type="ECO:0000259" key="4">
    <source>
        <dbReference type="Pfam" id="PF03486"/>
    </source>
</evidence>
<name>U4KT72_9MOLU</name>
<dbReference type="Proteomes" id="UP000032737">
    <property type="component" value="Chromosome"/>
</dbReference>
<proteinExistence type="predicted"/>
<evidence type="ECO:0000259" key="5">
    <source>
        <dbReference type="Pfam" id="PF22780"/>
    </source>
</evidence>
<dbReference type="PRINTS" id="PR00411">
    <property type="entry name" value="PNDRDTASEI"/>
</dbReference>
<comment type="cofactor">
    <cofactor evidence="1">
        <name>FAD</name>
        <dbReference type="ChEBI" id="CHEBI:57692"/>
    </cofactor>
</comment>
<dbReference type="KEGG" id="abra:BN85311630"/>
<dbReference type="OrthoDB" id="9773233at2"/>
<sequence>MIYDVIIIGGGPAGLMSASVFEENQLNYLLLEKNDKVGKKILLTGGKKCNVTNNLSNDQFIQALNVKHKRFLYKALSEFGPKEIINYFKQQGLELVLQENFKYFPKTMKSASVLEVFLNQINRERIKFNHGVKSIERMGDNYLIKTSNDAFMSKNVIISTGSNAYPTTGSSGDGLAFAKKLDMKTIPFSPAETYVYSKQVVSQYGDFQGVSFNTTLKIVGSKKTFEGGLLFTHFGLSGPLILHASELFHEHITHEGSLKVSIILSELSKEEVINQFNEAVDKNELLLKTLEQVTTKKVSKRIMEDLNLSNLKLKEISKKDLNKLIAYLTDFQVEIDRVEDKEKAFVNAGGIDTKELDPSTFESRKHQGLYFVGETVDLQGPIGGFNITIALTTSRLASYSIVKKINR</sequence>
<dbReference type="PANTHER" id="PTHR42887:SF2">
    <property type="entry name" value="OS12G0638800 PROTEIN"/>
    <property type="match status" value="1"/>
</dbReference>
<dbReference type="InterPro" id="IPR004792">
    <property type="entry name" value="BaiN-like"/>
</dbReference>
<dbReference type="SUPFAM" id="SSF160996">
    <property type="entry name" value="HI0933 insert domain-like"/>
    <property type="match status" value="1"/>
</dbReference>
<dbReference type="SUPFAM" id="SSF51905">
    <property type="entry name" value="FAD/NAD(P)-binding domain"/>
    <property type="match status" value="1"/>
</dbReference>
<evidence type="ECO:0000313" key="6">
    <source>
        <dbReference type="EMBL" id="CCV66184.1"/>
    </source>
</evidence>
<organism evidence="6 7">
    <name type="scientific">Acholeplasma brassicae</name>
    <dbReference type="NCBI Taxonomy" id="61635"/>
    <lineage>
        <taxon>Bacteria</taxon>
        <taxon>Bacillati</taxon>
        <taxon>Mycoplasmatota</taxon>
        <taxon>Mollicutes</taxon>
        <taxon>Acholeplasmatales</taxon>
        <taxon>Acholeplasmataceae</taxon>
        <taxon>Acholeplasma</taxon>
    </lineage>
</organism>
<keyword evidence="7" id="KW-1185">Reference proteome</keyword>
<dbReference type="InterPro" id="IPR023166">
    <property type="entry name" value="BaiN-like_dom_sf"/>
</dbReference>
<dbReference type="Gene3D" id="2.40.30.10">
    <property type="entry name" value="Translation factors"/>
    <property type="match status" value="1"/>
</dbReference>
<dbReference type="Pfam" id="PF22780">
    <property type="entry name" value="HI0933_like_1st"/>
    <property type="match status" value="1"/>
</dbReference>
<dbReference type="EMBL" id="FO681348">
    <property type="protein sequence ID" value="CCV66184.1"/>
    <property type="molecule type" value="Genomic_DNA"/>
</dbReference>
<evidence type="ECO:0000256" key="1">
    <source>
        <dbReference type="ARBA" id="ARBA00001974"/>
    </source>
</evidence>
<reference evidence="6 7" key="1">
    <citation type="journal article" date="2013" name="J. Mol. Microbiol. Biotechnol.">
        <title>Analysis of the Complete Genomes of Acholeplasma brassicae , A. palmae and A. laidlawii and Their Comparison to the Obligate Parasites from ' Candidatus Phytoplasma'.</title>
        <authorList>
            <person name="Kube M."/>
            <person name="Siewert C."/>
            <person name="Migdoll A.M."/>
            <person name="Duduk B."/>
            <person name="Holz S."/>
            <person name="Rabus R."/>
            <person name="Seemuller E."/>
            <person name="Mitrovic J."/>
            <person name="Muller I."/>
            <person name="Buttner C."/>
            <person name="Reinhardt R."/>
        </authorList>
    </citation>
    <scope>NUCLEOTIDE SEQUENCE [LARGE SCALE GENOMIC DNA]</scope>
    <source>
        <strain evidence="7">0502</strain>
    </source>
</reference>
<dbReference type="RefSeq" id="WP_030005044.1">
    <property type="nucleotide sequence ID" value="NC_022549.1"/>
</dbReference>